<dbReference type="GO" id="GO:0006950">
    <property type="term" value="P:response to stress"/>
    <property type="evidence" value="ECO:0007669"/>
    <property type="project" value="UniProtKB-ARBA"/>
</dbReference>
<dbReference type="KEGG" id="pgu:PGUG_04763"/>
<comment type="subcellular location">
    <subcellularLocation>
        <location evidence="1 7">Endoplasmic reticulum membrane</location>
        <topology evidence="1 7">Multi-pass membrane protein</topology>
    </subcellularLocation>
</comment>
<evidence type="ECO:0000256" key="7">
    <source>
        <dbReference type="RuleBase" id="RU363059"/>
    </source>
</evidence>
<feature type="transmembrane region" description="Helical" evidence="7">
    <location>
        <begin position="121"/>
        <end position="141"/>
    </location>
</feature>
<keyword evidence="5 7" id="KW-1133">Transmembrane helix</keyword>
<dbReference type="RefSeq" id="XP_001482808.2">
    <property type="nucleotide sequence ID" value="XM_001482758.1"/>
</dbReference>
<dbReference type="GeneID" id="5124664"/>
<comment type="function">
    <text evidence="7">May be involved in the degradation of misfolded endoplasmic reticulum (ER) luminal proteins.</text>
</comment>
<sequence length="359" mass="41804">MDRVGQLVTRVPPVTRYWLLSIIASATLTSLGWCSSKQLLFTPQRTFWSQPWRLITAFCHFEGLSFSLLVRVYYMMGSASDLESKFTTPLSMFPPRRMARLSESKHATLRAMVEAYKIPDYLYYMASIAASIIVVVTIGYYKLGINVSELSTVLDSVIWYIWCRQNPQSPVVIFGLFSIPGAYVPWCLTVMHAITQIDFAHQVYASLSLEASAVRSAVYMPFLWNEFVNYTVGHFWWFSRDFLLANVYFDKNEERRKIAWSETRQTQREYAGRGPLTTSDLLRLFMLPPWYWSILNRVEAMPESDENDENEQNQNDQNDQNDQTDEISQFEQNDQIEHNENDRHVLNGNENQVQVQVQE</sequence>
<keyword evidence="3 7" id="KW-0812">Transmembrane</keyword>
<evidence type="ECO:0000256" key="3">
    <source>
        <dbReference type="ARBA" id="ARBA00022692"/>
    </source>
</evidence>
<evidence type="ECO:0000313" key="9">
    <source>
        <dbReference type="EMBL" id="EDK40665.2"/>
    </source>
</evidence>
<reference evidence="9 10" key="1">
    <citation type="journal article" date="2009" name="Nature">
        <title>Evolution of pathogenicity and sexual reproduction in eight Candida genomes.</title>
        <authorList>
            <person name="Butler G."/>
            <person name="Rasmussen M.D."/>
            <person name="Lin M.F."/>
            <person name="Santos M.A."/>
            <person name="Sakthikumar S."/>
            <person name="Munro C.A."/>
            <person name="Rheinbay E."/>
            <person name="Grabherr M."/>
            <person name="Forche A."/>
            <person name="Reedy J.L."/>
            <person name="Agrafioti I."/>
            <person name="Arnaud M.B."/>
            <person name="Bates S."/>
            <person name="Brown A.J."/>
            <person name="Brunke S."/>
            <person name="Costanzo M.C."/>
            <person name="Fitzpatrick D.A."/>
            <person name="de Groot P.W."/>
            <person name="Harris D."/>
            <person name="Hoyer L.L."/>
            <person name="Hube B."/>
            <person name="Klis F.M."/>
            <person name="Kodira C."/>
            <person name="Lennard N."/>
            <person name="Logue M.E."/>
            <person name="Martin R."/>
            <person name="Neiman A.M."/>
            <person name="Nikolaou E."/>
            <person name="Quail M.A."/>
            <person name="Quinn J."/>
            <person name="Santos M.C."/>
            <person name="Schmitzberger F.F."/>
            <person name="Sherlock G."/>
            <person name="Shah P."/>
            <person name="Silverstein K.A."/>
            <person name="Skrzypek M.S."/>
            <person name="Soll D."/>
            <person name="Staggs R."/>
            <person name="Stansfield I."/>
            <person name="Stumpf M.P."/>
            <person name="Sudbery P.E."/>
            <person name="Srikantha T."/>
            <person name="Zeng Q."/>
            <person name="Berman J."/>
            <person name="Berriman M."/>
            <person name="Heitman J."/>
            <person name="Gow N.A."/>
            <person name="Lorenz M.C."/>
            <person name="Birren B.W."/>
            <person name="Kellis M."/>
            <person name="Cuomo C.A."/>
        </authorList>
    </citation>
    <scope>NUCLEOTIDE SEQUENCE [LARGE SCALE GENOMIC DNA]</scope>
    <source>
        <strain evidence="10">ATCC 6260 / CBS 566 / DSM 6381 / JCM 1539 / NBRC 10279 / NRRL Y-324</strain>
    </source>
</reference>
<name>A5DNB2_PICGU</name>
<evidence type="ECO:0000256" key="1">
    <source>
        <dbReference type="ARBA" id="ARBA00004477"/>
    </source>
</evidence>
<dbReference type="GO" id="GO:0005789">
    <property type="term" value="C:endoplasmic reticulum membrane"/>
    <property type="evidence" value="ECO:0007669"/>
    <property type="project" value="UniProtKB-SubCell"/>
</dbReference>
<dbReference type="Pfam" id="PF04511">
    <property type="entry name" value="DER1"/>
    <property type="match status" value="1"/>
</dbReference>
<proteinExistence type="inferred from homology"/>
<dbReference type="Proteomes" id="UP000001997">
    <property type="component" value="Unassembled WGS sequence"/>
</dbReference>
<comment type="caution">
    <text evidence="7">Lacks conserved residue(s) required for the propagation of feature annotation.</text>
</comment>
<keyword evidence="6 7" id="KW-0472">Membrane</keyword>
<evidence type="ECO:0000256" key="4">
    <source>
        <dbReference type="ARBA" id="ARBA00022824"/>
    </source>
</evidence>
<protein>
    <recommendedName>
        <fullName evidence="7">Derlin</fullName>
    </recommendedName>
</protein>
<feature type="region of interest" description="Disordered" evidence="8">
    <location>
        <begin position="301"/>
        <end position="359"/>
    </location>
</feature>
<evidence type="ECO:0000256" key="5">
    <source>
        <dbReference type="ARBA" id="ARBA00022989"/>
    </source>
</evidence>
<dbReference type="OMA" id="LPPWYWV"/>
<comment type="similarity">
    <text evidence="2 7">Belongs to the derlin family.</text>
</comment>
<dbReference type="PANTHER" id="PTHR11009">
    <property type="entry name" value="DER1-LIKE PROTEIN, DERLIN"/>
    <property type="match status" value="1"/>
</dbReference>
<dbReference type="InParanoid" id="A5DNB2"/>
<keyword evidence="10" id="KW-1185">Reference proteome</keyword>
<dbReference type="OrthoDB" id="1716531at2759"/>
<dbReference type="eggNOG" id="KOG0858">
    <property type="taxonomic scope" value="Eukaryota"/>
</dbReference>
<feature type="compositionally biased region" description="Low complexity" evidence="8">
    <location>
        <begin position="312"/>
        <end position="321"/>
    </location>
</feature>
<feature type="transmembrane region" description="Helical" evidence="7">
    <location>
        <begin position="54"/>
        <end position="74"/>
    </location>
</feature>
<feature type="compositionally biased region" description="Acidic residues" evidence="8">
    <location>
        <begin position="302"/>
        <end position="311"/>
    </location>
</feature>
<keyword evidence="4 7" id="KW-0256">Endoplasmic reticulum</keyword>
<feature type="transmembrane region" description="Helical" evidence="7">
    <location>
        <begin position="17"/>
        <end position="34"/>
    </location>
</feature>
<dbReference type="EMBL" id="CH408160">
    <property type="protein sequence ID" value="EDK40665.2"/>
    <property type="molecule type" value="Genomic_DNA"/>
</dbReference>
<organism evidence="9 10">
    <name type="scientific">Meyerozyma guilliermondii (strain ATCC 6260 / CBS 566 / DSM 6381 / JCM 1539 / NBRC 10279 / NRRL Y-324)</name>
    <name type="common">Yeast</name>
    <name type="synonym">Candida guilliermondii</name>
    <dbReference type="NCBI Taxonomy" id="294746"/>
    <lineage>
        <taxon>Eukaryota</taxon>
        <taxon>Fungi</taxon>
        <taxon>Dikarya</taxon>
        <taxon>Ascomycota</taxon>
        <taxon>Saccharomycotina</taxon>
        <taxon>Pichiomycetes</taxon>
        <taxon>Debaryomycetaceae</taxon>
        <taxon>Meyerozyma</taxon>
    </lineage>
</organism>
<feature type="compositionally biased region" description="Basic and acidic residues" evidence="8">
    <location>
        <begin position="335"/>
        <end position="345"/>
    </location>
</feature>
<evidence type="ECO:0000256" key="6">
    <source>
        <dbReference type="ARBA" id="ARBA00023136"/>
    </source>
</evidence>
<dbReference type="InterPro" id="IPR007599">
    <property type="entry name" value="DER1"/>
</dbReference>
<evidence type="ECO:0000256" key="2">
    <source>
        <dbReference type="ARBA" id="ARBA00008917"/>
    </source>
</evidence>
<dbReference type="STRING" id="294746.A5DNB2"/>
<gene>
    <name evidence="9" type="ORF">PGUG_04763</name>
</gene>
<dbReference type="AlphaFoldDB" id="A5DNB2"/>
<evidence type="ECO:0000313" key="10">
    <source>
        <dbReference type="Proteomes" id="UP000001997"/>
    </source>
</evidence>
<accession>A5DNB2</accession>
<dbReference type="HOGENOM" id="CLU_891365_0_0_1"/>
<evidence type="ECO:0000256" key="8">
    <source>
        <dbReference type="SAM" id="MobiDB-lite"/>
    </source>
</evidence>